<dbReference type="InterPro" id="IPR001608">
    <property type="entry name" value="Ala_racemase_N"/>
</dbReference>
<dbReference type="EMBL" id="JACBZD010000001">
    <property type="protein sequence ID" value="NYI05432.1"/>
    <property type="molecule type" value="Genomic_DNA"/>
</dbReference>
<dbReference type="SUPFAM" id="SSF51419">
    <property type="entry name" value="PLP-binding barrel"/>
    <property type="match status" value="1"/>
</dbReference>
<dbReference type="Gene3D" id="3.20.20.10">
    <property type="entry name" value="Alanine racemase"/>
    <property type="match status" value="1"/>
</dbReference>
<keyword evidence="3" id="KW-1185">Reference proteome</keyword>
<dbReference type="InterPro" id="IPR009006">
    <property type="entry name" value="Ala_racemase/Decarboxylase_C"/>
</dbReference>
<feature type="domain" description="Alanine racemase N-terminal" evidence="1">
    <location>
        <begin position="25"/>
        <end position="154"/>
    </location>
</feature>
<dbReference type="GO" id="GO:0003824">
    <property type="term" value="F:catalytic activity"/>
    <property type="evidence" value="ECO:0007669"/>
    <property type="project" value="InterPro"/>
</dbReference>
<evidence type="ECO:0000313" key="3">
    <source>
        <dbReference type="Proteomes" id="UP000567795"/>
    </source>
</evidence>
<evidence type="ECO:0000259" key="1">
    <source>
        <dbReference type="Pfam" id="PF01168"/>
    </source>
</evidence>
<organism evidence="2 3">
    <name type="scientific">Allostreptomyces psammosilenae</name>
    <dbReference type="NCBI Taxonomy" id="1892865"/>
    <lineage>
        <taxon>Bacteria</taxon>
        <taxon>Bacillati</taxon>
        <taxon>Actinomycetota</taxon>
        <taxon>Actinomycetes</taxon>
        <taxon>Kitasatosporales</taxon>
        <taxon>Streptomycetaceae</taxon>
        <taxon>Allostreptomyces</taxon>
    </lineage>
</organism>
<evidence type="ECO:0000313" key="2">
    <source>
        <dbReference type="EMBL" id="NYI05432.1"/>
    </source>
</evidence>
<comment type="caution">
    <text evidence="2">The sequence shown here is derived from an EMBL/GenBank/DDBJ whole genome shotgun (WGS) entry which is preliminary data.</text>
</comment>
<gene>
    <name evidence="2" type="ORF">FHU37_002375</name>
</gene>
<sequence length="344" mass="38062">MALTLYVETERWRAHHRSVLEAFPGLVPVAKGSTGYGFGNQRLAEEAARLGCDLLAVGNAYEAAQAKDWFSGDLIVLTPYRLGEDPVPLPPRVIRTVSSVDDVRGLVGARVVIECMTSMRRHGIAPDDLPKLRSAVDDVRLEGFAVHLPLDRPDGSSGVEEVAWWVDQIQAARLPLFTMFVSHLDAEGVAELHRRYPGVRFRSRIGTRLWLGDHKAMRCRGAVLDVVPVAKGDRYGYRQLKAPQDGHLLVVAGGTAHGVGLEAPKRMHGVTPRAKSMARAGLAVVNRTLSPFVWEGRQRWFAEPPHMQVSLLFLPGEVRPPQIGEELTAHLRHTTTHFDRVVDL</sequence>
<accession>A0A853A4K4</accession>
<protein>
    <recommendedName>
        <fullName evidence="1">Alanine racemase N-terminal domain-containing protein</fullName>
    </recommendedName>
</protein>
<reference evidence="2 3" key="1">
    <citation type="submission" date="2020-07" db="EMBL/GenBank/DDBJ databases">
        <title>Sequencing the genomes of 1000 actinobacteria strains.</title>
        <authorList>
            <person name="Klenk H.-P."/>
        </authorList>
    </citation>
    <scope>NUCLEOTIDE SEQUENCE [LARGE SCALE GENOMIC DNA]</scope>
    <source>
        <strain evidence="2 3">DSM 42178</strain>
    </source>
</reference>
<proteinExistence type="predicted"/>
<dbReference type="InterPro" id="IPR029066">
    <property type="entry name" value="PLP-binding_barrel"/>
</dbReference>
<dbReference type="Gene3D" id="2.40.37.10">
    <property type="entry name" value="Lyase, Ornithine Decarboxylase, Chain A, domain 1"/>
    <property type="match status" value="1"/>
</dbReference>
<dbReference type="Proteomes" id="UP000567795">
    <property type="component" value="Unassembled WGS sequence"/>
</dbReference>
<name>A0A853A4K4_9ACTN</name>
<dbReference type="RefSeq" id="WP_179814168.1">
    <property type="nucleotide sequence ID" value="NZ_JACBZD010000001.1"/>
</dbReference>
<dbReference type="AlphaFoldDB" id="A0A853A4K4"/>
<dbReference type="Pfam" id="PF01168">
    <property type="entry name" value="Ala_racemase_N"/>
    <property type="match status" value="1"/>
</dbReference>